<dbReference type="GO" id="GO:0051607">
    <property type="term" value="P:defense response to virus"/>
    <property type="evidence" value="ECO:0007669"/>
    <property type="project" value="UniProtKB-KW"/>
</dbReference>
<comment type="catalytic activity">
    <reaction evidence="9">
        <text>DNA(n) + a 2'-deoxyribonucleoside 5'-triphosphate = DNA(n+1) + diphosphate</text>
        <dbReference type="Rhea" id="RHEA:22508"/>
        <dbReference type="Rhea" id="RHEA-COMP:17339"/>
        <dbReference type="Rhea" id="RHEA-COMP:17340"/>
        <dbReference type="ChEBI" id="CHEBI:33019"/>
        <dbReference type="ChEBI" id="CHEBI:61560"/>
        <dbReference type="ChEBI" id="CHEBI:173112"/>
        <dbReference type="EC" id="2.7.7.49"/>
    </reaction>
</comment>
<dbReference type="PRINTS" id="PR00866">
    <property type="entry name" value="RNADNAPOLMS"/>
</dbReference>
<evidence type="ECO:0000256" key="6">
    <source>
        <dbReference type="ARBA" id="ARBA00022918"/>
    </source>
</evidence>
<evidence type="ECO:0000256" key="5">
    <source>
        <dbReference type="ARBA" id="ARBA00022842"/>
    </source>
</evidence>
<reference evidence="11 12" key="1">
    <citation type="submission" date="2019-02" db="EMBL/GenBank/DDBJ databases">
        <title>Sequencing the genomes of 1000 actinobacteria strains.</title>
        <authorList>
            <person name="Klenk H.-P."/>
        </authorList>
    </citation>
    <scope>NUCLEOTIDE SEQUENCE [LARGE SCALE GENOMIC DNA]</scope>
    <source>
        <strain evidence="11 12">DSM 45779</strain>
    </source>
</reference>
<name>A0A4Q7UWA8_PSEST</name>
<evidence type="ECO:0000256" key="8">
    <source>
        <dbReference type="ARBA" id="ARBA00034120"/>
    </source>
</evidence>
<dbReference type="GO" id="GO:0003723">
    <property type="term" value="F:RNA binding"/>
    <property type="evidence" value="ECO:0007669"/>
    <property type="project" value="InterPro"/>
</dbReference>
<dbReference type="GO" id="GO:0003964">
    <property type="term" value="F:RNA-directed DNA polymerase activity"/>
    <property type="evidence" value="ECO:0007669"/>
    <property type="project" value="UniProtKB-KW"/>
</dbReference>
<dbReference type="InterPro" id="IPR051083">
    <property type="entry name" value="GrpII_Intron_Splice-Mob/Def"/>
</dbReference>
<dbReference type="SUPFAM" id="SSF56672">
    <property type="entry name" value="DNA/RNA polymerases"/>
    <property type="match status" value="1"/>
</dbReference>
<keyword evidence="6 11" id="KW-0695">RNA-directed DNA polymerase</keyword>
<dbReference type="PROSITE" id="PS50878">
    <property type="entry name" value="RT_POL"/>
    <property type="match status" value="1"/>
</dbReference>
<keyword evidence="5" id="KW-0460">Magnesium</keyword>
<dbReference type="InterPro" id="IPR043502">
    <property type="entry name" value="DNA/RNA_pol_sf"/>
</dbReference>
<organism evidence="11 12">
    <name type="scientific">Pseudonocardia sediminis</name>
    <dbReference type="NCBI Taxonomy" id="1397368"/>
    <lineage>
        <taxon>Bacteria</taxon>
        <taxon>Bacillati</taxon>
        <taxon>Actinomycetota</taxon>
        <taxon>Actinomycetes</taxon>
        <taxon>Pseudonocardiales</taxon>
        <taxon>Pseudonocardiaceae</taxon>
        <taxon>Pseudonocardia</taxon>
    </lineage>
</organism>
<dbReference type="InterPro" id="IPR000477">
    <property type="entry name" value="RT_dom"/>
</dbReference>
<dbReference type="CDD" id="cd03487">
    <property type="entry name" value="RT_Bac_retron_II"/>
    <property type="match status" value="1"/>
</dbReference>
<gene>
    <name evidence="11" type="ORF">EV383_3179</name>
</gene>
<evidence type="ECO:0000256" key="9">
    <source>
        <dbReference type="ARBA" id="ARBA00048173"/>
    </source>
</evidence>
<dbReference type="RefSeq" id="WP_130290609.1">
    <property type="nucleotide sequence ID" value="NZ_SHKL01000001.1"/>
</dbReference>
<keyword evidence="7" id="KW-0051">Antiviral defense</keyword>
<keyword evidence="2" id="KW-0808">Transferase</keyword>
<protein>
    <recommendedName>
        <fullName evidence="1">RNA-directed DNA polymerase</fullName>
        <ecNumber evidence="1">2.7.7.49</ecNumber>
    </recommendedName>
</protein>
<dbReference type="OrthoDB" id="1550386at2"/>
<evidence type="ECO:0000313" key="12">
    <source>
        <dbReference type="Proteomes" id="UP000291591"/>
    </source>
</evidence>
<accession>A0A4Q7UWA8</accession>
<dbReference type="AlphaFoldDB" id="A0A4Q7UWA8"/>
<dbReference type="PANTHER" id="PTHR34047">
    <property type="entry name" value="NUCLEAR INTRON MATURASE 1, MITOCHONDRIAL-RELATED"/>
    <property type="match status" value="1"/>
</dbReference>
<dbReference type="InterPro" id="IPR000123">
    <property type="entry name" value="Reverse_transcriptase_msDNA"/>
</dbReference>
<evidence type="ECO:0000313" key="11">
    <source>
        <dbReference type="EMBL" id="RZT86287.1"/>
    </source>
</evidence>
<feature type="domain" description="Reverse transcriptase" evidence="10">
    <location>
        <begin position="1"/>
        <end position="348"/>
    </location>
</feature>
<proteinExistence type="inferred from homology"/>
<dbReference type="EMBL" id="SHKL01000001">
    <property type="protein sequence ID" value="RZT86287.1"/>
    <property type="molecule type" value="Genomic_DNA"/>
</dbReference>
<dbReference type="GO" id="GO:0046872">
    <property type="term" value="F:metal ion binding"/>
    <property type="evidence" value="ECO:0007669"/>
    <property type="project" value="UniProtKB-KW"/>
</dbReference>
<keyword evidence="3" id="KW-0548">Nucleotidyltransferase</keyword>
<evidence type="ECO:0000256" key="3">
    <source>
        <dbReference type="ARBA" id="ARBA00022695"/>
    </source>
</evidence>
<comment type="similarity">
    <text evidence="8">Belongs to the bacterial reverse transcriptase family.</text>
</comment>
<evidence type="ECO:0000256" key="7">
    <source>
        <dbReference type="ARBA" id="ARBA00023118"/>
    </source>
</evidence>
<comment type="caution">
    <text evidence="11">The sequence shown here is derived from an EMBL/GenBank/DDBJ whole genome shotgun (WGS) entry which is preliminary data.</text>
</comment>
<dbReference type="PANTHER" id="PTHR34047:SF7">
    <property type="entry name" value="RNA-DIRECTED DNA POLYMERASE"/>
    <property type="match status" value="1"/>
</dbReference>
<dbReference type="EC" id="2.7.7.49" evidence="1"/>
<dbReference type="Pfam" id="PF00078">
    <property type="entry name" value="RVT_1"/>
    <property type="match status" value="1"/>
</dbReference>
<evidence type="ECO:0000259" key="10">
    <source>
        <dbReference type="PROSITE" id="PS50878"/>
    </source>
</evidence>
<evidence type="ECO:0000256" key="4">
    <source>
        <dbReference type="ARBA" id="ARBA00022723"/>
    </source>
</evidence>
<sequence>MTEEAEGVLRDVLGVRWEVAPLAAALADRIGERAAGAAERLVERWPQAPRGTHADLVEEIAVLLAVRRRLVPAEPQPSWRWGVAEWESVDALSRGLDLRDGETEWFADPGGWLRRAPEGPLHHYRGTWRVSPSGAPRLLETPAPRIAELQRRIGRRVLMRIPVHPAAHGYVRGRSPATFAAVHAGAAMVLRVDVEGFFSRIGPARIAGLLRTAGYPAAVAAVLAGMLVTSTPRAVLRRAPGAPGEARRRLIDRLALPHLPQGAPTSPAVANVLAHGLDRRLDGLAGAVGARYARYADDLVFSGEADLPVHGLLRRAGEIAADEGFDVRPDKTRVMPAHHRQRVTGLVVNAGPAVSRRDYDDLRALLHNCARTGPDAQNTAGHPAFREYLLGRIAWAGTGRPARRDRLAALFARIDFGQDRS</sequence>
<evidence type="ECO:0000256" key="1">
    <source>
        <dbReference type="ARBA" id="ARBA00012493"/>
    </source>
</evidence>
<evidence type="ECO:0000256" key="2">
    <source>
        <dbReference type="ARBA" id="ARBA00022679"/>
    </source>
</evidence>
<keyword evidence="12" id="KW-1185">Reference proteome</keyword>
<dbReference type="Proteomes" id="UP000291591">
    <property type="component" value="Unassembled WGS sequence"/>
</dbReference>
<keyword evidence="4" id="KW-0479">Metal-binding</keyword>